<proteinExistence type="inferred from homology"/>
<feature type="compositionally biased region" description="Polar residues" evidence="12">
    <location>
        <begin position="90"/>
        <end position="106"/>
    </location>
</feature>
<dbReference type="PANTHER" id="PTHR46516">
    <property type="entry name" value="TRNA-SPECIFIC ADENOSINE DEAMINASE 1"/>
    <property type="match status" value="1"/>
</dbReference>
<evidence type="ECO:0000256" key="12">
    <source>
        <dbReference type="SAM" id="MobiDB-lite"/>
    </source>
</evidence>
<protein>
    <recommendedName>
        <fullName evidence="9">tRNA-specific adenosine deaminase 1</fullName>
        <ecNumber evidence="8">3.5.4.34</ecNumber>
    </recommendedName>
    <alternativeName>
        <fullName evidence="10">tRNA-specific adenosine-37 deaminase</fullName>
    </alternativeName>
</protein>
<dbReference type="AlphaFoldDB" id="A0A6A4X151"/>
<dbReference type="EC" id="3.5.4.34" evidence="8"/>
<evidence type="ECO:0000313" key="14">
    <source>
        <dbReference type="EMBL" id="KAF0313017.1"/>
    </source>
</evidence>
<accession>A0A6A4X151</accession>
<evidence type="ECO:0000256" key="3">
    <source>
        <dbReference type="ARBA" id="ARBA00022801"/>
    </source>
</evidence>
<feature type="region of interest" description="Disordered" evidence="12">
    <location>
        <begin position="344"/>
        <end position="386"/>
    </location>
</feature>
<organism evidence="14 15">
    <name type="scientific">Amphibalanus amphitrite</name>
    <name type="common">Striped barnacle</name>
    <name type="synonym">Balanus amphitrite</name>
    <dbReference type="NCBI Taxonomy" id="1232801"/>
    <lineage>
        <taxon>Eukaryota</taxon>
        <taxon>Metazoa</taxon>
        <taxon>Ecdysozoa</taxon>
        <taxon>Arthropoda</taxon>
        <taxon>Crustacea</taxon>
        <taxon>Multicrustacea</taxon>
        <taxon>Cirripedia</taxon>
        <taxon>Thoracica</taxon>
        <taxon>Thoracicalcarea</taxon>
        <taxon>Balanomorpha</taxon>
        <taxon>Balanoidea</taxon>
        <taxon>Balanidae</taxon>
        <taxon>Amphibalaninae</taxon>
        <taxon>Amphibalanus</taxon>
    </lineage>
</organism>
<evidence type="ECO:0000256" key="6">
    <source>
        <dbReference type="ARBA" id="ARBA00037784"/>
    </source>
</evidence>
<dbReference type="GO" id="GO:0008033">
    <property type="term" value="P:tRNA processing"/>
    <property type="evidence" value="ECO:0007669"/>
    <property type="project" value="UniProtKB-KW"/>
</dbReference>
<evidence type="ECO:0000259" key="13">
    <source>
        <dbReference type="PROSITE" id="PS50141"/>
    </source>
</evidence>
<comment type="cofactor">
    <cofactor evidence="5">
        <name>1D-myo-inositol hexakisphosphate</name>
        <dbReference type="ChEBI" id="CHEBI:58130"/>
    </cofactor>
</comment>
<keyword evidence="15" id="KW-1185">Reference proteome</keyword>
<dbReference type="GO" id="GO:0046872">
    <property type="term" value="F:metal ion binding"/>
    <property type="evidence" value="ECO:0007669"/>
    <property type="project" value="UniProtKB-KW"/>
</dbReference>
<comment type="caution">
    <text evidence="14">The sequence shown here is derived from an EMBL/GenBank/DDBJ whole genome shotgun (WGS) entry which is preliminary data.</text>
</comment>
<dbReference type="Proteomes" id="UP000440578">
    <property type="component" value="Unassembled WGS sequence"/>
</dbReference>
<keyword evidence="1" id="KW-0819">tRNA processing</keyword>
<comment type="function">
    <text evidence="6">Specifically deaminates adenosine-37 to inosine in tRNA-Ala.</text>
</comment>
<evidence type="ECO:0000256" key="1">
    <source>
        <dbReference type="ARBA" id="ARBA00022694"/>
    </source>
</evidence>
<evidence type="ECO:0000256" key="11">
    <source>
        <dbReference type="ARBA" id="ARBA00047635"/>
    </source>
</evidence>
<dbReference type="PANTHER" id="PTHR46516:SF1">
    <property type="entry name" value="TRNA-SPECIFIC ADENOSINE DEAMINASE 1"/>
    <property type="match status" value="1"/>
</dbReference>
<evidence type="ECO:0000256" key="5">
    <source>
        <dbReference type="ARBA" id="ARBA00037026"/>
    </source>
</evidence>
<dbReference type="EMBL" id="VIIS01000120">
    <property type="protein sequence ID" value="KAF0313017.1"/>
    <property type="molecule type" value="Genomic_DNA"/>
</dbReference>
<evidence type="ECO:0000256" key="10">
    <source>
        <dbReference type="ARBA" id="ARBA00041760"/>
    </source>
</evidence>
<keyword evidence="2" id="KW-0479">Metal-binding</keyword>
<dbReference type="InterPro" id="IPR002466">
    <property type="entry name" value="A_deamin"/>
</dbReference>
<feature type="compositionally biased region" description="Low complexity" evidence="12">
    <location>
        <begin position="353"/>
        <end position="362"/>
    </location>
</feature>
<dbReference type="GO" id="GO:0003723">
    <property type="term" value="F:RNA binding"/>
    <property type="evidence" value="ECO:0007669"/>
    <property type="project" value="InterPro"/>
</dbReference>
<keyword evidence="4" id="KW-0862">Zinc</keyword>
<feature type="compositionally biased region" description="Basic and acidic residues" evidence="12">
    <location>
        <begin position="62"/>
        <end position="88"/>
    </location>
</feature>
<evidence type="ECO:0000256" key="9">
    <source>
        <dbReference type="ARBA" id="ARBA00040502"/>
    </source>
</evidence>
<comment type="similarity">
    <text evidence="7">Belongs to the ADAT1 family.</text>
</comment>
<gene>
    <name evidence="14" type="primary">ADAT1</name>
    <name evidence="14" type="ORF">FJT64_016349</name>
</gene>
<feature type="region of interest" description="Disordered" evidence="12">
    <location>
        <begin position="50"/>
        <end position="106"/>
    </location>
</feature>
<feature type="domain" description="A to I editase" evidence="13">
    <location>
        <begin position="1"/>
        <end position="295"/>
    </location>
</feature>
<sequence length="386" mass="41727">MAEVRRVVVDGGKSQWLEKEENGRCVSLKEGVRVHFFTSHTPCGDCSIFPRENETEGGTGDEPVRKKQRREEEDGRDRIALDGGEAAKDSSVSAKTVGTPATDTSDIYRTGAKPVVGETADPLQPGAGYHVTGVLRTKPGRGERTLSMSCSDKLARWLRLGLQGALLSCWLPQPLTLSSVVTGPCPYSEAAMRRALLSRPGLIVEPVLAQAGKEFEFSRTLVEGSAAEAVKVVPSPCAVAWSRGCTREFEVSVEGIRQGVTKKARGTPAARVAICRREVMQEFVELVKDVAPEQLPVCLGEEFMGAPTMACECESRPVRMATLLKRWKMRMLGKYKHLSGIASDSECRRSEVSLRSASSSRSGPVGGDARPSRSRPAAQPCQPIAA</sequence>
<reference evidence="14 15" key="1">
    <citation type="submission" date="2019-07" db="EMBL/GenBank/DDBJ databases">
        <title>Draft genome assembly of a fouling barnacle, Amphibalanus amphitrite (Darwin, 1854): The first reference genome for Thecostraca.</title>
        <authorList>
            <person name="Kim W."/>
        </authorList>
    </citation>
    <scope>NUCLEOTIDE SEQUENCE [LARGE SCALE GENOMIC DNA]</scope>
    <source>
        <strain evidence="14">SNU_AA5</strain>
        <tissue evidence="14">Soma without cirri and trophi</tissue>
    </source>
</reference>
<evidence type="ECO:0000256" key="4">
    <source>
        <dbReference type="ARBA" id="ARBA00022833"/>
    </source>
</evidence>
<dbReference type="SMART" id="SM00552">
    <property type="entry name" value="ADEAMc"/>
    <property type="match status" value="1"/>
</dbReference>
<dbReference type="PROSITE" id="PS50141">
    <property type="entry name" value="A_DEAMIN_EDITASE"/>
    <property type="match status" value="1"/>
</dbReference>
<evidence type="ECO:0000256" key="2">
    <source>
        <dbReference type="ARBA" id="ARBA00022723"/>
    </source>
</evidence>
<dbReference type="Pfam" id="PF02137">
    <property type="entry name" value="A_deamin"/>
    <property type="match status" value="1"/>
</dbReference>
<name>A0A6A4X151_AMPAM</name>
<comment type="catalytic activity">
    <reaction evidence="11">
        <text>adenosine(37) in tRNA(Ala) + H2O + H(+) = inosine(37) in tRNA(Ala) + NH4(+)</text>
        <dbReference type="Rhea" id="RHEA:50968"/>
        <dbReference type="Rhea" id="RHEA-COMP:12855"/>
        <dbReference type="Rhea" id="RHEA-COMP:12856"/>
        <dbReference type="ChEBI" id="CHEBI:15377"/>
        <dbReference type="ChEBI" id="CHEBI:15378"/>
        <dbReference type="ChEBI" id="CHEBI:28938"/>
        <dbReference type="ChEBI" id="CHEBI:74411"/>
        <dbReference type="ChEBI" id="CHEBI:82852"/>
        <dbReference type="EC" id="3.5.4.34"/>
    </reaction>
</comment>
<evidence type="ECO:0000256" key="8">
    <source>
        <dbReference type="ARBA" id="ARBA00038940"/>
    </source>
</evidence>
<evidence type="ECO:0000313" key="15">
    <source>
        <dbReference type="Proteomes" id="UP000440578"/>
    </source>
</evidence>
<dbReference type="OrthoDB" id="6375329at2759"/>
<keyword evidence="3" id="KW-0378">Hydrolase</keyword>
<evidence type="ECO:0000256" key="7">
    <source>
        <dbReference type="ARBA" id="ARBA00038326"/>
    </source>
</evidence>
<dbReference type="GO" id="GO:0043829">
    <property type="term" value="F:tRNA-specific adenosine-37 deaminase activity"/>
    <property type="evidence" value="ECO:0007669"/>
    <property type="project" value="UniProtKB-EC"/>
</dbReference>